<dbReference type="RefSeq" id="WP_319832720.1">
    <property type="nucleotide sequence ID" value="NZ_CP138858.1"/>
</dbReference>
<protein>
    <recommendedName>
        <fullName evidence="5">Tfp pilus assembly protein PilX</fullName>
    </recommendedName>
</protein>
<evidence type="ECO:0008006" key="5">
    <source>
        <dbReference type="Google" id="ProtNLM"/>
    </source>
</evidence>
<feature type="transmembrane region" description="Helical" evidence="2">
    <location>
        <begin position="21"/>
        <end position="45"/>
    </location>
</feature>
<name>A0ABZ0RKR2_9BACT</name>
<organism evidence="3 4">
    <name type="scientific">Coraliomargarita algicola</name>
    <dbReference type="NCBI Taxonomy" id="3092156"/>
    <lineage>
        <taxon>Bacteria</taxon>
        <taxon>Pseudomonadati</taxon>
        <taxon>Verrucomicrobiota</taxon>
        <taxon>Opitutia</taxon>
        <taxon>Puniceicoccales</taxon>
        <taxon>Coraliomargaritaceae</taxon>
        <taxon>Coraliomargarita</taxon>
    </lineage>
</organism>
<gene>
    <name evidence="3" type="ORF">SH580_20720</name>
</gene>
<evidence type="ECO:0000256" key="2">
    <source>
        <dbReference type="SAM" id="Phobius"/>
    </source>
</evidence>
<keyword evidence="2" id="KW-0472">Membrane</keyword>
<keyword evidence="2" id="KW-0812">Transmembrane</keyword>
<evidence type="ECO:0000313" key="4">
    <source>
        <dbReference type="Proteomes" id="UP001324993"/>
    </source>
</evidence>
<accession>A0ABZ0RKR2</accession>
<keyword evidence="2" id="KW-1133">Transmembrane helix</keyword>
<keyword evidence="4" id="KW-1185">Reference proteome</keyword>
<evidence type="ECO:0000256" key="1">
    <source>
        <dbReference type="SAM" id="MobiDB-lite"/>
    </source>
</evidence>
<proteinExistence type="predicted"/>
<evidence type="ECO:0000313" key="3">
    <source>
        <dbReference type="EMBL" id="WPJ95844.1"/>
    </source>
</evidence>
<feature type="region of interest" description="Disordered" evidence="1">
    <location>
        <begin position="332"/>
        <end position="351"/>
    </location>
</feature>
<reference evidence="3 4" key="1">
    <citation type="submission" date="2023-11" db="EMBL/GenBank/DDBJ databases">
        <title>Coraliomargarita sp. nov., isolated from marine algae.</title>
        <authorList>
            <person name="Lee J.K."/>
            <person name="Baek J.H."/>
            <person name="Kim J.M."/>
            <person name="Choi D.G."/>
            <person name="Jeon C.O."/>
        </authorList>
    </citation>
    <scope>NUCLEOTIDE SEQUENCE [LARGE SCALE GENOMIC DNA]</scope>
    <source>
        <strain evidence="3 4">J2-16</strain>
    </source>
</reference>
<dbReference type="EMBL" id="CP138858">
    <property type="protein sequence ID" value="WPJ95844.1"/>
    <property type="molecule type" value="Genomic_DNA"/>
</dbReference>
<sequence length="1293" mass="140921">MKFNSHTTLLVPRTNPHTPNGFALVVALSLMAFVLLLLLSIVTFIKVEQANSAQTKTVTLARQNAIIGLQVALGNLQKQLGADQRISASAQMLDKTLPDNAPTSNWTGVWDTKEFNDDGSNNPNYGSNLGWLISGYDTIDYADTMPSISNPLKADGTPQNPDTHVVLVGGGTVDPANVDDFVAAQKVAVAQKGEYAYWVADEGRKADINLSSRAERGENLYPGVSEDVRTRLELSAPPRNNASALAGLETFNLENNQSLANDLELTSNARNLILTDPSLNGNNSLWRDALQQNFHNISFNTVTLQTNTREGGLKKDLSLLFEMKDDDFARTPYSGETSEPEFSNWERLPPTDGTDYIDPVTNDQVSYLFKEPVPERGAAAFLRGPTWHKLRDFYRSYKGVTENDAQPTVAMRPFGPSAKDLGNNGGEKGYYWTLEADMGGDVKAKPNDNYVNTTVTTKTGHTGEKVTRLTENAIMPVMNRVIYVFSLYADSNVPEYKYVAEDELLSGGDTAPAGGEFEATGGTTNAISLVIEPIVCLWNPYNVAIEFKGGIKIQTDGAFGYLFSLAPTSLTSQGKHLPSYQASGGNGAAFNDLDKDILSVPQITCELAAMKRVMQNGYFGSIDLIIGDKNSTIKLEPGEVHFFTDPNSSPTPFSNLINVPDDNTGAIQLTSGLNKKGGIILGRRNNNFNDPANNSIIHQISTNDATPMELNFLPWTGFSKSNWGDLTWRTSSNFTTTMAYVPESELSSGGSLKKTDTTLQNIFIGLTGPKKNNTVQPLHHLLYGEDGTAGPFPLLVNPSAITSYPNKKMPFLYIGSYQNPVLPNLDLVPSPSEFIGSMSPFSGNVDAQFSHGVNSTPYSYQMGPMSNYTDIQGLNDRGFFGEGYSSASESHIVVSEIPTYPLRSLASMQHVHIADSAYMPGQAIGNSWPNGAIQLNKTVGVSGARYTQYDLSYLANEAIFDDYFFSSLTPNMNLTSDVTEIDDPPTTLANIVETANNTQSLPELSNERFRYIGPASAVDSAPNAASTTQFVQDLSNIDGFSKTAAYFGVKGGFNVNSLSVDAWDAFLASTLGIDYTYLDPLTGYATEINDDLTIFPRATLPNGSSSESWRGPKGLDVTQRRALAQAIVDEIKERGPFLSLAEFVNRKLELTENGKKGVIQAAIDSLDVNDAFLYEEAYMDAKNNYFKKENVTAKTGVGLPQYLTQADVLTPLAPYLSARSDTFVIRSYGSAKNNGKVDAEAVLEAVVYRVPKFVEGESDAAHIQPSRLSSEINKQFGRRFVVVSTRWLSKDEI</sequence>
<dbReference type="Proteomes" id="UP001324993">
    <property type="component" value="Chromosome"/>
</dbReference>